<comment type="caution">
    <text evidence="11">The sequence shown here is derived from an EMBL/GenBank/DDBJ whole genome shotgun (WGS) entry which is preliminary data.</text>
</comment>
<evidence type="ECO:0000256" key="6">
    <source>
        <dbReference type="ARBA" id="ARBA00022989"/>
    </source>
</evidence>
<dbReference type="AlphaFoldDB" id="A0A133P3V8"/>
<evidence type="ECO:0000256" key="9">
    <source>
        <dbReference type="SAM" id="Phobius"/>
    </source>
</evidence>
<dbReference type="STRING" id="1408287.GCA_000493815_01736"/>
<keyword evidence="3" id="KW-0050">Antiport</keyword>
<evidence type="ECO:0000313" key="12">
    <source>
        <dbReference type="Proteomes" id="UP000070401"/>
    </source>
</evidence>
<feature type="transmembrane region" description="Helical" evidence="9">
    <location>
        <begin position="33"/>
        <end position="54"/>
    </location>
</feature>
<gene>
    <name evidence="11" type="ORF">HMPREF3221_00810</name>
</gene>
<feature type="transmembrane region" description="Helical" evidence="9">
    <location>
        <begin position="66"/>
        <end position="85"/>
    </location>
</feature>
<dbReference type="GO" id="GO:0015297">
    <property type="term" value="F:antiporter activity"/>
    <property type="evidence" value="ECO:0007669"/>
    <property type="project" value="UniProtKB-KW"/>
</dbReference>
<evidence type="ECO:0000256" key="1">
    <source>
        <dbReference type="ARBA" id="ARBA00004651"/>
    </source>
</evidence>
<dbReference type="GO" id="GO:1902600">
    <property type="term" value="P:proton transmembrane transport"/>
    <property type="evidence" value="ECO:0007669"/>
    <property type="project" value="InterPro"/>
</dbReference>
<sequence length="535" mass="59593">MDKLGRCILNNILFFSSVVIILSIFMYRYLSKFGVPMLLVFISLGMIFGVNGIFKIDYENYELSRDICSFALIYIIFFGGFGTNLSMARGIIKKSLILSSLGVIFTSLLTGIFSHYVLKIDWYTSFLIGSVLGSTDAASVFSILRSHKLNLKENTASLLEIESGSNDPFAYVLTISFLTLSKGELNLPILLFKQVCFGLLVGYIFAKISILSIKKIHNIDSGMSMALIMASMLLSYSISEFVGGNGYITIYLLGVLIGNVRFNKKSEIVSFFNGITSIMQILIFFLLGLLVNPLEALKYTVPAILIMIAMTLFIRPFVVCSLISPLKSSRGQKLLVSWAGLRGAASVVFAILVVVVNKKIGMIVFNIAFIVVLLSIAIQGSLLPFFSRKFNMIDEEENVLKTFNDYSDTEDVDFITAEIGEAHKWVGKQVKNLEFMPSVLLVLIIRNGQNIIPNGYTVIEKGDRVVLCGSSFVDRDTRINLYENVVDKNSKYKNKSIKELPKNTLIVMIKRDDIAMIPSGNTTILENDILVLLDR</sequence>
<dbReference type="GO" id="GO:0006813">
    <property type="term" value="P:potassium ion transport"/>
    <property type="evidence" value="ECO:0007669"/>
    <property type="project" value="InterPro"/>
</dbReference>
<dbReference type="InterPro" id="IPR006153">
    <property type="entry name" value="Cation/H_exchanger_TM"/>
</dbReference>
<comment type="subcellular location">
    <subcellularLocation>
        <location evidence="1">Cell membrane</location>
        <topology evidence="1">Multi-pass membrane protein</topology>
    </subcellularLocation>
</comment>
<feature type="domain" description="RCK C-terminal" evidence="10">
    <location>
        <begin position="401"/>
        <end position="467"/>
    </location>
</feature>
<dbReference type="Proteomes" id="UP000070401">
    <property type="component" value="Unassembled WGS sequence"/>
</dbReference>
<evidence type="ECO:0000256" key="7">
    <source>
        <dbReference type="ARBA" id="ARBA00023065"/>
    </source>
</evidence>
<evidence type="ECO:0000259" key="10">
    <source>
        <dbReference type="PROSITE" id="PS51202"/>
    </source>
</evidence>
<feature type="transmembrane region" description="Helical" evidence="9">
    <location>
        <begin position="362"/>
        <end position="386"/>
    </location>
</feature>
<dbReference type="NCBIfam" id="NF003716">
    <property type="entry name" value="PRK05326.1-3"/>
    <property type="match status" value="1"/>
</dbReference>
<dbReference type="EMBL" id="LRPY01000071">
    <property type="protein sequence ID" value="KXA23278.1"/>
    <property type="molecule type" value="Genomic_DNA"/>
</dbReference>
<dbReference type="GO" id="GO:0005886">
    <property type="term" value="C:plasma membrane"/>
    <property type="evidence" value="ECO:0007669"/>
    <property type="project" value="UniProtKB-SubCell"/>
</dbReference>
<dbReference type="Gene3D" id="1.20.1530.20">
    <property type="match status" value="1"/>
</dbReference>
<dbReference type="GO" id="GO:0008324">
    <property type="term" value="F:monoatomic cation transmembrane transporter activity"/>
    <property type="evidence" value="ECO:0007669"/>
    <property type="project" value="InterPro"/>
</dbReference>
<evidence type="ECO:0000256" key="3">
    <source>
        <dbReference type="ARBA" id="ARBA00022449"/>
    </source>
</evidence>
<dbReference type="Pfam" id="PF02080">
    <property type="entry name" value="TrkA_C"/>
    <property type="match status" value="2"/>
</dbReference>
<feature type="transmembrane region" description="Helical" evidence="9">
    <location>
        <begin position="97"/>
        <end position="118"/>
    </location>
</feature>
<keyword evidence="7" id="KW-0406">Ion transport</keyword>
<accession>A0A133P3V8</accession>
<feature type="transmembrane region" description="Helical" evidence="9">
    <location>
        <begin position="335"/>
        <end position="356"/>
    </location>
</feature>
<keyword evidence="12" id="KW-1185">Reference proteome</keyword>
<dbReference type="PANTHER" id="PTHR32507:SF7">
    <property type="entry name" value="K(+)_H(+) ANTIPORTER NHAP2"/>
    <property type="match status" value="1"/>
</dbReference>
<feature type="domain" description="RCK C-terminal" evidence="10">
    <location>
        <begin position="469"/>
        <end position="535"/>
    </location>
</feature>
<dbReference type="InterPro" id="IPR006037">
    <property type="entry name" value="RCK_C"/>
</dbReference>
<evidence type="ECO:0000256" key="2">
    <source>
        <dbReference type="ARBA" id="ARBA00022448"/>
    </source>
</evidence>
<feature type="transmembrane region" description="Helical" evidence="9">
    <location>
        <begin position="303"/>
        <end position="323"/>
    </location>
</feature>
<dbReference type="InterPro" id="IPR038770">
    <property type="entry name" value="Na+/solute_symporter_sf"/>
</dbReference>
<keyword evidence="4" id="KW-1003">Cell membrane</keyword>
<organism evidence="11 12">
    <name type="scientific">Fusobacterium nucleatum</name>
    <dbReference type="NCBI Taxonomy" id="851"/>
    <lineage>
        <taxon>Bacteria</taxon>
        <taxon>Fusobacteriati</taxon>
        <taxon>Fusobacteriota</taxon>
        <taxon>Fusobacteriia</taxon>
        <taxon>Fusobacteriales</taxon>
        <taxon>Fusobacteriaceae</taxon>
        <taxon>Fusobacterium</taxon>
    </lineage>
</organism>
<protein>
    <submittedName>
        <fullName evidence="11">Potassium/proton antiporter</fullName>
    </submittedName>
</protein>
<dbReference type="NCBIfam" id="NF003715">
    <property type="entry name" value="PRK05326.1-2"/>
    <property type="match status" value="1"/>
</dbReference>
<evidence type="ECO:0000313" key="11">
    <source>
        <dbReference type="EMBL" id="KXA23278.1"/>
    </source>
</evidence>
<reference evidence="12" key="1">
    <citation type="submission" date="2016-01" db="EMBL/GenBank/DDBJ databases">
        <authorList>
            <person name="Mitreva M."/>
            <person name="Pepin K.H."/>
            <person name="Mihindukulasuriya K.A."/>
            <person name="Fulton R."/>
            <person name="Fronick C."/>
            <person name="O'Laughlin M."/>
            <person name="Miner T."/>
            <person name="Herter B."/>
            <person name="Rosa B.A."/>
            <person name="Cordes M."/>
            <person name="Tomlinson C."/>
            <person name="Wollam A."/>
            <person name="Palsikar V.B."/>
            <person name="Mardis E.R."/>
            <person name="Wilson R.K."/>
        </authorList>
    </citation>
    <scope>NUCLEOTIDE SEQUENCE [LARGE SCALE GENOMIC DNA]</scope>
    <source>
        <strain evidence="12">MJR7757B</strain>
    </source>
</reference>
<keyword evidence="8 9" id="KW-0472">Membrane</keyword>
<dbReference type="PANTHER" id="PTHR32507">
    <property type="entry name" value="NA(+)/H(+) ANTIPORTER 1"/>
    <property type="match status" value="1"/>
</dbReference>
<evidence type="ECO:0000256" key="5">
    <source>
        <dbReference type="ARBA" id="ARBA00022692"/>
    </source>
</evidence>
<dbReference type="PATRIC" id="fig|851.8.peg.815"/>
<feature type="transmembrane region" description="Helical" evidence="9">
    <location>
        <begin position="125"/>
        <end position="144"/>
    </location>
</feature>
<evidence type="ECO:0000256" key="4">
    <source>
        <dbReference type="ARBA" id="ARBA00022475"/>
    </source>
</evidence>
<dbReference type="Gene3D" id="3.30.70.1450">
    <property type="entry name" value="Regulator of K+ conductance, C-terminal domain"/>
    <property type="match status" value="2"/>
</dbReference>
<dbReference type="SUPFAM" id="SSF116726">
    <property type="entry name" value="TrkA C-terminal domain-like"/>
    <property type="match status" value="2"/>
</dbReference>
<keyword evidence="6 9" id="KW-1133">Transmembrane helix</keyword>
<name>A0A133P3V8_FUSNU</name>
<keyword evidence="2" id="KW-0813">Transport</keyword>
<dbReference type="PROSITE" id="PS51202">
    <property type="entry name" value="RCK_C"/>
    <property type="match status" value="2"/>
</dbReference>
<proteinExistence type="predicted"/>
<feature type="transmembrane region" description="Helical" evidence="9">
    <location>
        <begin position="187"/>
        <end position="206"/>
    </location>
</feature>
<feature type="transmembrane region" description="Helical" evidence="9">
    <location>
        <begin position="7"/>
        <end position="27"/>
    </location>
</feature>
<feature type="transmembrane region" description="Helical" evidence="9">
    <location>
        <begin position="269"/>
        <end position="291"/>
    </location>
</feature>
<dbReference type="Pfam" id="PF00999">
    <property type="entry name" value="Na_H_Exchanger"/>
    <property type="match status" value="1"/>
</dbReference>
<evidence type="ECO:0000256" key="8">
    <source>
        <dbReference type="ARBA" id="ARBA00023136"/>
    </source>
</evidence>
<keyword evidence="5 9" id="KW-0812">Transmembrane</keyword>
<dbReference type="InterPro" id="IPR036721">
    <property type="entry name" value="RCK_C_sf"/>
</dbReference>